<protein>
    <submittedName>
        <fullName evidence="2">Type IV pilin protein</fullName>
    </submittedName>
</protein>
<organism evidence="2 3">
    <name type="scientific">Iodobacter arcticus</name>
    <dbReference type="NCBI Taxonomy" id="590593"/>
    <lineage>
        <taxon>Bacteria</taxon>
        <taxon>Pseudomonadati</taxon>
        <taxon>Pseudomonadota</taxon>
        <taxon>Betaproteobacteria</taxon>
        <taxon>Neisseriales</taxon>
        <taxon>Chitinibacteraceae</taxon>
        <taxon>Iodobacter</taxon>
    </lineage>
</organism>
<evidence type="ECO:0000313" key="2">
    <source>
        <dbReference type="EMBL" id="MFC7419422.1"/>
    </source>
</evidence>
<dbReference type="InterPro" id="IPR012902">
    <property type="entry name" value="N_methyl_site"/>
</dbReference>
<dbReference type="InterPro" id="IPR045584">
    <property type="entry name" value="Pilin-like"/>
</dbReference>
<dbReference type="Gene3D" id="3.30.700.10">
    <property type="entry name" value="Glycoprotein, Type 4 Pilin"/>
    <property type="match status" value="1"/>
</dbReference>
<keyword evidence="1" id="KW-0472">Membrane</keyword>
<evidence type="ECO:0000256" key="1">
    <source>
        <dbReference type="SAM" id="Phobius"/>
    </source>
</evidence>
<keyword evidence="1" id="KW-1133">Transmembrane helix</keyword>
<dbReference type="EMBL" id="JBHTBQ010000009">
    <property type="protein sequence ID" value="MFC7419422.1"/>
    <property type="molecule type" value="Genomic_DNA"/>
</dbReference>
<dbReference type="NCBIfam" id="TIGR02532">
    <property type="entry name" value="IV_pilin_GFxxxE"/>
    <property type="match status" value="1"/>
</dbReference>
<accession>A0ABW2R005</accession>
<comment type="caution">
    <text evidence="2">The sequence shown here is derived from an EMBL/GenBank/DDBJ whole genome shotgun (WGS) entry which is preliminary data.</text>
</comment>
<dbReference type="InterPro" id="IPR031982">
    <property type="entry name" value="PilE-like"/>
</dbReference>
<sequence>MMKKNGFTLIEMMIVVAIIAILASIAIPSYQQYIRQAAAKSAAGDLVSLSLFFEQQLQRRLTYTFATDSPTETTATTKALVTGWTPSRPDFTYQATWTNNAYTLTAISTKFTCTLTLNSANDRNATGAGCGFTTW</sequence>
<keyword evidence="3" id="KW-1185">Reference proteome</keyword>
<reference evidence="3" key="1">
    <citation type="journal article" date="2019" name="Int. J. Syst. Evol. Microbiol.">
        <title>The Global Catalogue of Microorganisms (GCM) 10K type strain sequencing project: providing services to taxonomists for standard genome sequencing and annotation.</title>
        <authorList>
            <consortium name="The Broad Institute Genomics Platform"/>
            <consortium name="The Broad Institute Genome Sequencing Center for Infectious Disease"/>
            <person name="Wu L."/>
            <person name="Ma J."/>
        </authorList>
    </citation>
    <scope>NUCLEOTIDE SEQUENCE [LARGE SCALE GENOMIC DNA]</scope>
    <source>
        <strain evidence="3">CCUG 62945</strain>
    </source>
</reference>
<dbReference type="Pfam" id="PF16732">
    <property type="entry name" value="ComP_DUS"/>
    <property type="match status" value="1"/>
</dbReference>
<dbReference type="SUPFAM" id="SSF54523">
    <property type="entry name" value="Pili subunits"/>
    <property type="match status" value="1"/>
</dbReference>
<dbReference type="Pfam" id="PF07963">
    <property type="entry name" value="N_methyl"/>
    <property type="match status" value="1"/>
</dbReference>
<dbReference type="Proteomes" id="UP001596473">
    <property type="component" value="Unassembled WGS sequence"/>
</dbReference>
<dbReference type="RefSeq" id="WP_380186894.1">
    <property type="nucleotide sequence ID" value="NZ_JBHTBQ010000009.1"/>
</dbReference>
<proteinExistence type="predicted"/>
<keyword evidence="1" id="KW-0812">Transmembrane</keyword>
<evidence type="ECO:0000313" key="3">
    <source>
        <dbReference type="Proteomes" id="UP001596473"/>
    </source>
</evidence>
<dbReference type="PANTHER" id="PTHR30093">
    <property type="entry name" value="GENERAL SECRETION PATHWAY PROTEIN G"/>
    <property type="match status" value="1"/>
</dbReference>
<gene>
    <name evidence="2" type="ORF">ACFQNF_05970</name>
</gene>
<name>A0ABW2R005_9NEIS</name>
<feature type="transmembrane region" description="Helical" evidence="1">
    <location>
        <begin position="6"/>
        <end position="27"/>
    </location>
</feature>
<dbReference type="PANTHER" id="PTHR30093:SF47">
    <property type="entry name" value="TYPE IV PILUS NON-CORE MINOR PILIN PILE"/>
    <property type="match status" value="1"/>
</dbReference>